<sequence length="275" mass="32004">MEPAPYGGFMTRTIDEEHEQKMKLDLLRVPVEFNGHADVFRPEVIHVRGVESFATADIKNYVDYYINYECVGDAFKALADQKRYRVQWIDDSNANLVFRTHEDAVAAMRALLEDPAEQPALAPEYVAQLLTERVAKLFSQTLELKKYLLSQKQESEDLFNAKKAEKDAIEVEKLEKEGPSVVLHMRMAVRSDQKVENAAAYSRYYLLHGEPDRSRRPRQERGGDGRGQYQRDRADEGDLFLEKLASYEQWIAREEIEEDLFADRMREHSPSRNRR</sequence>
<evidence type="ECO:0000313" key="3">
    <source>
        <dbReference type="Proteomes" id="UP000268321"/>
    </source>
</evidence>
<dbReference type="InterPro" id="IPR019416">
    <property type="entry name" value="NCBP3"/>
</dbReference>
<dbReference type="Proteomes" id="UP000268321">
    <property type="component" value="Unassembled WGS sequence"/>
</dbReference>
<dbReference type="Pfam" id="PF10309">
    <property type="entry name" value="NCBP3"/>
    <property type="match status" value="1"/>
</dbReference>
<protein>
    <submittedName>
        <fullName evidence="2">Uncharacterized protein</fullName>
    </submittedName>
</protein>
<accession>A0A4P9Z8E7</accession>
<organism evidence="2 3">
    <name type="scientific">Metschnikowia bicuspidata</name>
    <dbReference type="NCBI Taxonomy" id="27322"/>
    <lineage>
        <taxon>Eukaryota</taxon>
        <taxon>Fungi</taxon>
        <taxon>Dikarya</taxon>
        <taxon>Ascomycota</taxon>
        <taxon>Saccharomycotina</taxon>
        <taxon>Pichiomycetes</taxon>
        <taxon>Metschnikowiaceae</taxon>
        <taxon>Metschnikowia</taxon>
    </lineage>
</organism>
<dbReference type="OrthoDB" id="422106at2759"/>
<dbReference type="GO" id="GO:0000340">
    <property type="term" value="F:RNA 7-methylguanosine cap binding"/>
    <property type="evidence" value="ECO:0007669"/>
    <property type="project" value="InterPro"/>
</dbReference>
<dbReference type="GO" id="GO:0003729">
    <property type="term" value="F:mRNA binding"/>
    <property type="evidence" value="ECO:0007669"/>
    <property type="project" value="InterPro"/>
</dbReference>
<gene>
    <name evidence="2" type="ORF">METBISCDRAFT_19693</name>
</gene>
<dbReference type="PANTHER" id="PTHR16291:SF0">
    <property type="entry name" value="NUCLEAR CAP-BINDING PROTEIN SUBUNIT 3"/>
    <property type="match status" value="1"/>
</dbReference>
<evidence type="ECO:0000256" key="1">
    <source>
        <dbReference type="SAM" id="MobiDB-lite"/>
    </source>
</evidence>
<name>A0A4P9Z8E7_9ASCO</name>
<evidence type="ECO:0000313" key="2">
    <source>
        <dbReference type="EMBL" id="RKP29003.1"/>
    </source>
</evidence>
<reference evidence="3" key="1">
    <citation type="journal article" date="2018" name="Nat. Microbiol.">
        <title>Leveraging single-cell genomics to expand the fungal tree of life.</title>
        <authorList>
            <person name="Ahrendt S.R."/>
            <person name="Quandt C.A."/>
            <person name="Ciobanu D."/>
            <person name="Clum A."/>
            <person name="Salamov A."/>
            <person name="Andreopoulos B."/>
            <person name="Cheng J.F."/>
            <person name="Woyke T."/>
            <person name="Pelin A."/>
            <person name="Henrissat B."/>
            <person name="Reynolds N.K."/>
            <person name="Benny G.L."/>
            <person name="Smith M.E."/>
            <person name="James T.Y."/>
            <person name="Grigoriev I.V."/>
        </authorList>
    </citation>
    <scope>NUCLEOTIDE SEQUENCE [LARGE SCALE GENOMIC DNA]</scope>
    <source>
        <strain evidence="3">Baker2002</strain>
    </source>
</reference>
<dbReference type="GO" id="GO:0005634">
    <property type="term" value="C:nucleus"/>
    <property type="evidence" value="ECO:0007669"/>
    <property type="project" value="TreeGrafter"/>
</dbReference>
<dbReference type="EMBL" id="ML004523">
    <property type="protein sequence ID" value="RKP29003.1"/>
    <property type="molecule type" value="Genomic_DNA"/>
</dbReference>
<feature type="region of interest" description="Disordered" evidence="1">
    <location>
        <begin position="210"/>
        <end position="234"/>
    </location>
</feature>
<keyword evidence="3" id="KW-1185">Reference proteome</keyword>
<proteinExistence type="predicted"/>
<dbReference type="AlphaFoldDB" id="A0A4P9Z8E7"/>
<dbReference type="PANTHER" id="PTHR16291">
    <property type="entry name" value="NUCLEAR CAP-BINDING PROTEIN SUBUNIT 3"/>
    <property type="match status" value="1"/>
</dbReference>